<dbReference type="EMBL" id="BTGU01003478">
    <property type="protein sequence ID" value="GMN32911.1"/>
    <property type="molecule type" value="Genomic_DNA"/>
</dbReference>
<comment type="caution">
    <text evidence="1">The sequence shown here is derived from an EMBL/GenBank/DDBJ whole genome shotgun (WGS) entry which is preliminary data.</text>
</comment>
<dbReference type="AlphaFoldDB" id="A0AA87ZVL7"/>
<dbReference type="Proteomes" id="UP001187192">
    <property type="component" value="Unassembled WGS sequence"/>
</dbReference>
<gene>
    <name evidence="1" type="ORF">TIFTF001_044736</name>
</gene>
<evidence type="ECO:0000313" key="2">
    <source>
        <dbReference type="Proteomes" id="UP001187192"/>
    </source>
</evidence>
<reference evidence="1" key="1">
    <citation type="submission" date="2023-07" db="EMBL/GenBank/DDBJ databases">
        <title>draft genome sequence of fig (Ficus carica).</title>
        <authorList>
            <person name="Takahashi T."/>
            <person name="Nishimura K."/>
        </authorList>
    </citation>
    <scope>NUCLEOTIDE SEQUENCE</scope>
</reference>
<sequence length="61" mass="6762">MSLTPDAQTSQPTMIMIPGSSLANTGIADSQQGQTFHDLVGLRKSHMLQFCKITMNQHRIF</sequence>
<organism evidence="1 2">
    <name type="scientific">Ficus carica</name>
    <name type="common">Common fig</name>
    <dbReference type="NCBI Taxonomy" id="3494"/>
    <lineage>
        <taxon>Eukaryota</taxon>
        <taxon>Viridiplantae</taxon>
        <taxon>Streptophyta</taxon>
        <taxon>Embryophyta</taxon>
        <taxon>Tracheophyta</taxon>
        <taxon>Spermatophyta</taxon>
        <taxon>Magnoliopsida</taxon>
        <taxon>eudicotyledons</taxon>
        <taxon>Gunneridae</taxon>
        <taxon>Pentapetalae</taxon>
        <taxon>rosids</taxon>
        <taxon>fabids</taxon>
        <taxon>Rosales</taxon>
        <taxon>Moraceae</taxon>
        <taxon>Ficeae</taxon>
        <taxon>Ficus</taxon>
    </lineage>
</organism>
<evidence type="ECO:0000313" key="1">
    <source>
        <dbReference type="EMBL" id="GMN32911.1"/>
    </source>
</evidence>
<proteinExistence type="predicted"/>
<keyword evidence="2" id="KW-1185">Reference proteome</keyword>
<name>A0AA87ZVL7_FICCA</name>
<accession>A0AA87ZVL7</accession>
<protein>
    <submittedName>
        <fullName evidence="1">Uncharacterized protein</fullName>
    </submittedName>
</protein>